<name>A0A5B1LLL2_9ACTN</name>
<keyword evidence="3" id="KW-0472">Membrane</keyword>
<feature type="transmembrane region" description="Helical" evidence="3">
    <location>
        <begin position="278"/>
        <end position="297"/>
    </location>
</feature>
<organism evidence="4 5">
    <name type="scientific">Nocardioides humilatus</name>
    <dbReference type="NCBI Taxonomy" id="2607660"/>
    <lineage>
        <taxon>Bacteria</taxon>
        <taxon>Bacillati</taxon>
        <taxon>Actinomycetota</taxon>
        <taxon>Actinomycetes</taxon>
        <taxon>Propionibacteriales</taxon>
        <taxon>Nocardioidaceae</taxon>
        <taxon>Nocardioides</taxon>
    </lineage>
</organism>
<keyword evidence="5" id="KW-1185">Reference proteome</keyword>
<dbReference type="EMBL" id="VUJV01000001">
    <property type="protein sequence ID" value="KAA1421018.1"/>
    <property type="molecule type" value="Genomic_DNA"/>
</dbReference>
<evidence type="ECO:0000313" key="5">
    <source>
        <dbReference type="Proteomes" id="UP000325003"/>
    </source>
</evidence>
<comment type="caution">
    <text evidence="4">The sequence shown here is derived from an EMBL/GenBank/DDBJ whole genome shotgun (WGS) entry which is preliminary data.</text>
</comment>
<sequence length="331" mass="35042">MAATVTEESPEVRTTDEAPDAVPAWQGRLVALRRAVTRPRPRPEPGQRRAEPPPREPFEMTGANVVAIAMVMISILLLIFGAYLFGGSALSERRQQDVAFAQMKKDLALATVPVSGAIPRGTPVGIITIPHLGVEQVFEMGSSSAETRHGPGLRPDTVLPGQAGVSVLIGRRATGGAPFRDLDQLSPGDLIEVVTGQGEFTYVVDVVRTSDANVQIEPAESRLTLVTSDPAVINRRTLQVSAALDGKALPASTGLAGGASADPADLAGAHLGTHTTALLLWSQALLLVVVATTWGALRMRWRAVWIGAVPTIAALMWLVFENLTLLLPNTL</sequence>
<feature type="transmembrane region" description="Helical" evidence="3">
    <location>
        <begin position="65"/>
        <end position="85"/>
    </location>
</feature>
<feature type="transmembrane region" description="Helical" evidence="3">
    <location>
        <begin position="303"/>
        <end position="327"/>
    </location>
</feature>
<feature type="region of interest" description="Disordered" evidence="2">
    <location>
        <begin position="34"/>
        <end position="58"/>
    </location>
</feature>
<evidence type="ECO:0000313" key="4">
    <source>
        <dbReference type="EMBL" id="KAA1421018.1"/>
    </source>
</evidence>
<feature type="compositionally biased region" description="Basic and acidic residues" evidence="2">
    <location>
        <begin position="41"/>
        <end position="58"/>
    </location>
</feature>
<keyword evidence="3" id="KW-0812">Transmembrane</keyword>
<dbReference type="SUPFAM" id="SSF63817">
    <property type="entry name" value="Sortase"/>
    <property type="match status" value="1"/>
</dbReference>
<reference evidence="4 5" key="1">
    <citation type="submission" date="2019-09" db="EMBL/GenBank/DDBJ databases">
        <title>Nocardioides panacisoli sp. nov., isolated from the soil of a ginseng field.</title>
        <authorList>
            <person name="Cho C."/>
        </authorList>
    </citation>
    <scope>NUCLEOTIDE SEQUENCE [LARGE SCALE GENOMIC DNA]</scope>
    <source>
        <strain evidence="4 5">BN130099</strain>
    </source>
</reference>
<evidence type="ECO:0000256" key="3">
    <source>
        <dbReference type="SAM" id="Phobius"/>
    </source>
</evidence>
<dbReference type="InterPro" id="IPR005754">
    <property type="entry name" value="Sortase"/>
</dbReference>
<evidence type="ECO:0000256" key="1">
    <source>
        <dbReference type="ARBA" id="ARBA00022801"/>
    </source>
</evidence>
<feature type="region of interest" description="Disordered" evidence="2">
    <location>
        <begin position="1"/>
        <end position="22"/>
    </location>
</feature>
<protein>
    <submittedName>
        <fullName evidence="4">Sortase</fullName>
    </submittedName>
</protein>
<dbReference type="Proteomes" id="UP000325003">
    <property type="component" value="Unassembled WGS sequence"/>
</dbReference>
<dbReference type="RefSeq" id="WP_149726478.1">
    <property type="nucleotide sequence ID" value="NZ_VUJV01000001.1"/>
</dbReference>
<keyword evidence="3" id="KW-1133">Transmembrane helix</keyword>
<dbReference type="Gene3D" id="2.40.260.10">
    <property type="entry name" value="Sortase"/>
    <property type="match status" value="1"/>
</dbReference>
<proteinExistence type="predicted"/>
<dbReference type="Pfam" id="PF04203">
    <property type="entry name" value="Sortase"/>
    <property type="match status" value="1"/>
</dbReference>
<reference evidence="4 5" key="2">
    <citation type="submission" date="2019-09" db="EMBL/GenBank/DDBJ databases">
        <authorList>
            <person name="Jin C."/>
        </authorList>
    </citation>
    <scope>NUCLEOTIDE SEQUENCE [LARGE SCALE GENOMIC DNA]</scope>
    <source>
        <strain evidence="4 5">BN130099</strain>
    </source>
</reference>
<keyword evidence="1" id="KW-0378">Hydrolase</keyword>
<gene>
    <name evidence="4" type="ORF">F0U44_01410</name>
</gene>
<dbReference type="GO" id="GO:0016787">
    <property type="term" value="F:hydrolase activity"/>
    <property type="evidence" value="ECO:0007669"/>
    <property type="project" value="UniProtKB-KW"/>
</dbReference>
<accession>A0A5B1LLL2</accession>
<dbReference type="AlphaFoldDB" id="A0A5B1LLL2"/>
<evidence type="ECO:0000256" key="2">
    <source>
        <dbReference type="SAM" id="MobiDB-lite"/>
    </source>
</evidence>
<dbReference type="InterPro" id="IPR023365">
    <property type="entry name" value="Sortase_dom-sf"/>
</dbReference>